<feature type="region of interest" description="Disordered" evidence="1">
    <location>
        <begin position="212"/>
        <end position="269"/>
    </location>
</feature>
<evidence type="ECO:0000256" key="1">
    <source>
        <dbReference type="SAM" id="MobiDB-lite"/>
    </source>
</evidence>
<protein>
    <submittedName>
        <fullName evidence="3">Uncharacterized protein</fullName>
    </submittedName>
</protein>
<evidence type="ECO:0000256" key="2">
    <source>
        <dbReference type="SAM" id="Phobius"/>
    </source>
</evidence>
<dbReference type="InParanoid" id="A0A1X7V024"/>
<keyword evidence="2" id="KW-0812">Transmembrane</keyword>
<proteinExistence type="predicted"/>
<sequence length="359" mass="41192">MQGVNVSLTAAKRMFENVLGESSKELQEAVSPVLPSFYRLLCQKALIPGENVARNVDFDAILEDYKNCIERFDEVYQLREHCLKFLEVLEMLKKPDIAEELRKRWEEKIQKRARIEFRLTKPAPPQQPTPLVPSISPPSLQHNTPLLNDPNRWERNLSTGTLPSWSGQVNSDPKQKIFFKYDMSGSCTTNGHHDESHNESHEETPVMPFPALVSNQTVPHDDDSLSTHSSISTSVMHSRPEQQQTSSNEVNITNNTNNHEEREEEVEGTQQLNAHGINDAYIHSINKTTAVKEDNGLRKREKGAKAKGHEASYDEHMVTTFCKLIENLNQQHFQHVERVLMLLVILFFFAMLCSYFLYH</sequence>
<dbReference type="AlphaFoldDB" id="A0A1X7V024"/>
<keyword evidence="2" id="KW-1133">Transmembrane helix</keyword>
<keyword evidence="2" id="KW-0472">Membrane</keyword>
<organism evidence="3">
    <name type="scientific">Amphimedon queenslandica</name>
    <name type="common">Sponge</name>
    <dbReference type="NCBI Taxonomy" id="400682"/>
    <lineage>
        <taxon>Eukaryota</taxon>
        <taxon>Metazoa</taxon>
        <taxon>Porifera</taxon>
        <taxon>Demospongiae</taxon>
        <taxon>Heteroscleromorpha</taxon>
        <taxon>Haplosclerida</taxon>
        <taxon>Niphatidae</taxon>
        <taxon>Amphimedon</taxon>
    </lineage>
</organism>
<name>A0A1X7V024_AMPQE</name>
<accession>A0A1X7V024</accession>
<reference evidence="3" key="1">
    <citation type="submission" date="2017-05" db="UniProtKB">
        <authorList>
            <consortium name="EnsemblMetazoa"/>
        </authorList>
    </citation>
    <scope>IDENTIFICATION</scope>
</reference>
<feature type="transmembrane region" description="Helical" evidence="2">
    <location>
        <begin position="339"/>
        <end position="358"/>
    </location>
</feature>
<feature type="compositionally biased region" description="Low complexity" evidence="1">
    <location>
        <begin position="248"/>
        <end position="257"/>
    </location>
</feature>
<dbReference type="EnsemblMetazoa" id="Aqu2.1.32947_001">
    <property type="protein sequence ID" value="Aqu2.1.32947_001"/>
    <property type="gene ID" value="Aqu2.1.32947"/>
</dbReference>
<feature type="compositionally biased region" description="Low complexity" evidence="1">
    <location>
        <begin position="226"/>
        <end position="237"/>
    </location>
</feature>
<evidence type="ECO:0000313" key="3">
    <source>
        <dbReference type="EnsemblMetazoa" id="Aqu2.1.32947_001"/>
    </source>
</evidence>